<accession>A0AAD9QTL8</accession>
<dbReference type="AlphaFoldDB" id="A0AAD9QTL8"/>
<proteinExistence type="predicted"/>
<sequence>MQLKLVTGQLADSREDLWKTIRSAFNVSVNGINCCRTRYFWSNFEHLLVNT</sequence>
<dbReference type="EMBL" id="JARQWQ010000014">
    <property type="protein sequence ID" value="KAK2567337.1"/>
    <property type="molecule type" value="Genomic_DNA"/>
</dbReference>
<keyword evidence="2" id="KW-1185">Reference proteome</keyword>
<dbReference type="Proteomes" id="UP001249851">
    <property type="component" value="Unassembled WGS sequence"/>
</dbReference>
<reference evidence="1" key="2">
    <citation type="journal article" date="2023" name="Science">
        <title>Genomic signatures of disease resistance in endangered staghorn corals.</title>
        <authorList>
            <person name="Vollmer S.V."/>
            <person name="Selwyn J.D."/>
            <person name="Despard B.A."/>
            <person name="Roesel C.L."/>
        </authorList>
    </citation>
    <scope>NUCLEOTIDE SEQUENCE</scope>
    <source>
        <strain evidence="1">K2</strain>
    </source>
</reference>
<comment type="caution">
    <text evidence="1">The sequence shown here is derived from an EMBL/GenBank/DDBJ whole genome shotgun (WGS) entry which is preliminary data.</text>
</comment>
<gene>
    <name evidence="1" type="ORF">P5673_008132</name>
</gene>
<evidence type="ECO:0000313" key="1">
    <source>
        <dbReference type="EMBL" id="KAK2567337.1"/>
    </source>
</evidence>
<reference evidence="1" key="1">
    <citation type="journal article" date="2023" name="G3 (Bethesda)">
        <title>Whole genome assembly and annotation of the endangered Caribbean coral Acropora cervicornis.</title>
        <authorList>
            <person name="Selwyn J.D."/>
            <person name="Vollmer S.V."/>
        </authorList>
    </citation>
    <scope>NUCLEOTIDE SEQUENCE</scope>
    <source>
        <strain evidence="1">K2</strain>
    </source>
</reference>
<organism evidence="1 2">
    <name type="scientific">Acropora cervicornis</name>
    <name type="common">Staghorn coral</name>
    <dbReference type="NCBI Taxonomy" id="6130"/>
    <lineage>
        <taxon>Eukaryota</taxon>
        <taxon>Metazoa</taxon>
        <taxon>Cnidaria</taxon>
        <taxon>Anthozoa</taxon>
        <taxon>Hexacorallia</taxon>
        <taxon>Scleractinia</taxon>
        <taxon>Astrocoeniina</taxon>
        <taxon>Acroporidae</taxon>
        <taxon>Acropora</taxon>
    </lineage>
</organism>
<evidence type="ECO:0000313" key="2">
    <source>
        <dbReference type="Proteomes" id="UP001249851"/>
    </source>
</evidence>
<name>A0AAD9QTL8_ACRCE</name>
<protein>
    <submittedName>
        <fullName evidence="1">Uncharacterized protein</fullName>
    </submittedName>
</protein>